<keyword evidence="1" id="KW-0472">Membrane</keyword>
<evidence type="ECO:0000313" key="2">
    <source>
        <dbReference type="EMBL" id="GAA5103588.1"/>
    </source>
</evidence>
<dbReference type="Pfam" id="PF01066">
    <property type="entry name" value="CDP-OH_P_transf"/>
    <property type="match status" value="1"/>
</dbReference>
<dbReference type="Gene3D" id="1.20.120.1760">
    <property type="match status" value="1"/>
</dbReference>
<feature type="transmembrane region" description="Helical" evidence="1">
    <location>
        <begin position="153"/>
        <end position="171"/>
    </location>
</feature>
<dbReference type="Proteomes" id="UP001500171">
    <property type="component" value="Unassembled WGS sequence"/>
</dbReference>
<proteinExistence type="predicted"/>
<feature type="transmembrane region" description="Helical" evidence="1">
    <location>
        <begin position="89"/>
        <end position="110"/>
    </location>
</feature>
<name>A0ABP9MWX7_9GAMM</name>
<sequence>MLSVYQLKPRFQALLRPWVKKLYQHSITANQVTIVACLGSLFIAIVVIWLLPNLLILWLIPLWMFIRMALNAIDGMLAREYKQKSNLGVYLNELCDVISDSALFCILIYLPDTHLLFVVILIILSLLSEYAGVLGPFIGVSRRYDGPMGKSDRAAILGLVSIGLALGWLPTMWLNSILIVVMILLGVTIINRVRFALKEHNKKGMDE</sequence>
<protein>
    <submittedName>
        <fullName evidence="2">CDP-alcohol phosphatidyltransferase family protein</fullName>
    </submittedName>
</protein>
<dbReference type="EMBL" id="BAABHY010000001">
    <property type="protein sequence ID" value="GAA5103588.1"/>
    <property type="molecule type" value="Genomic_DNA"/>
</dbReference>
<organism evidence="2 3">
    <name type="scientific">Orbus sasakiae</name>
    <dbReference type="NCBI Taxonomy" id="1078475"/>
    <lineage>
        <taxon>Bacteria</taxon>
        <taxon>Pseudomonadati</taxon>
        <taxon>Pseudomonadota</taxon>
        <taxon>Gammaproteobacteria</taxon>
        <taxon>Orbales</taxon>
        <taxon>Orbaceae</taxon>
        <taxon>Orbus</taxon>
    </lineage>
</organism>
<gene>
    <name evidence="2" type="ORF">GCM10023211_00170</name>
</gene>
<keyword evidence="1" id="KW-1133">Transmembrane helix</keyword>
<keyword evidence="1" id="KW-0812">Transmembrane</keyword>
<reference evidence="3" key="1">
    <citation type="journal article" date="2019" name="Int. J. Syst. Evol. Microbiol.">
        <title>The Global Catalogue of Microorganisms (GCM) 10K type strain sequencing project: providing services to taxonomists for standard genome sequencing and annotation.</title>
        <authorList>
            <consortium name="The Broad Institute Genomics Platform"/>
            <consortium name="The Broad Institute Genome Sequencing Center for Infectious Disease"/>
            <person name="Wu L."/>
            <person name="Ma J."/>
        </authorList>
    </citation>
    <scope>NUCLEOTIDE SEQUENCE [LARGE SCALE GENOMIC DNA]</scope>
    <source>
        <strain evidence="3">JCM 18050</strain>
    </source>
</reference>
<dbReference type="InterPro" id="IPR043130">
    <property type="entry name" value="CDP-OH_PTrfase_TM_dom"/>
</dbReference>
<feature type="transmembrane region" description="Helical" evidence="1">
    <location>
        <begin position="29"/>
        <end position="50"/>
    </location>
</feature>
<evidence type="ECO:0000313" key="3">
    <source>
        <dbReference type="Proteomes" id="UP001500171"/>
    </source>
</evidence>
<dbReference type="InterPro" id="IPR000462">
    <property type="entry name" value="CDP-OH_P_trans"/>
</dbReference>
<keyword evidence="3" id="KW-1185">Reference proteome</keyword>
<feature type="transmembrane region" description="Helical" evidence="1">
    <location>
        <begin position="116"/>
        <end position="141"/>
    </location>
</feature>
<dbReference type="RefSeq" id="WP_345487447.1">
    <property type="nucleotide sequence ID" value="NZ_BAABHY010000001.1"/>
</dbReference>
<evidence type="ECO:0000256" key="1">
    <source>
        <dbReference type="SAM" id="Phobius"/>
    </source>
</evidence>
<comment type="caution">
    <text evidence="2">The sequence shown here is derived from an EMBL/GenBank/DDBJ whole genome shotgun (WGS) entry which is preliminary data.</text>
</comment>
<accession>A0ABP9MWX7</accession>
<feature type="transmembrane region" description="Helical" evidence="1">
    <location>
        <begin position="177"/>
        <end position="197"/>
    </location>
</feature>